<dbReference type="EMBL" id="LR798381">
    <property type="protein sequence ID" value="CAB5227963.1"/>
    <property type="molecule type" value="Genomic_DNA"/>
</dbReference>
<evidence type="ECO:0000313" key="1">
    <source>
        <dbReference type="EMBL" id="CAB4136062.1"/>
    </source>
</evidence>
<evidence type="ECO:0000313" key="6">
    <source>
        <dbReference type="EMBL" id="CAB5227963.1"/>
    </source>
</evidence>
<dbReference type="EMBL" id="LR797297">
    <property type="protein sequence ID" value="CAB4200410.1"/>
    <property type="molecule type" value="Genomic_DNA"/>
</dbReference>
<sequence>MDVGLIGFAGAGKDTAALALTKRNWVRVAFADRLKDLAINFGWNGQKDDRGRKLLQDLGMAARAYNDQFWINSAAAKIRQMESWWKVKPKCVWTDIRFENEAEFVRNRGGIIIRIVKQNSNQSDFHESELNQLDIVADYLVVNSGTIEELHSKISNIIKNHECNVIS</sequence>
<dbReference type="Gene3D" id="3.40.50.300">
    <property type="entry name" value="P-loop containing nucleotide triphosphate hydrolases"/>
    <property type="match status" value="1"/>
</dbReference>
<accession>A0A6J5PHJ3</accession>
<dbReference type="SUPFAM" id="SSF52540">
    <property type="entry name" value="P-loop containing nucleoside triphosphate hydrolases"/>
    <property type="match status" value="1"/>
</dbReference>
<dbReference type="EMBL" id="LR797400">
    <property type="protein sequence ID" value="CAB4213450.1"/>
    <property type="molecule type" value="Genomic_DNA"/>
</dbReference>
<dbReference type="InterPro" id="IPR048444">
    <property type="entry name" value="DNMK"/>
</dbReference>
<organism evidence="2">
    <name type="scientific">uncultured Caudovirales phage</name>
    <dbReference type="NCBI Taxonomy" id="2100421"/>
    <lineage>
        <taxon>Viruses</taxon>
        <taxon>Duplodnaviria</taxon>
        <taxon>Heunggongvirae</taxon>
        <taxon>Uroviricota</taxon>
        <taxon>Caudoviricetes</taxon>
        <taxon>Peduoviridae</taxon>
        <taxon>Maltschvirus</taxon>
        <taxon>Maltschvirus maltsch</taxon>
    </lineage>
</organism>
<dbReference type="InterPro" id="IPR027417">
    <property type="entry name" value="P-loop_NTPase"/>
</dbReference>
<dbReference type="EMBL" id="LR796310">
    <property type="protein sequence ID" value="CAB4136062.1"/>
    <property type="molecule type" value="Genomic_DNA"/>
</dbReference>
<evidence type="ECO:0000313" key="5">
    <source>
        <dbReference type="EMBL" id="CAB4213450.1"/>
    </source>
</evidence>
<proteinExistence type="predicted"/>
<evidence type="ECO:0000313" key="3">
    <source>
        <dbReference type="EMBL" id="CAB4183016.1"/>
    </source>
</evidence>
<dbReference type="EMBL" id="LR796863">
    <property type="protein sequence ID" value="CAB4171289.1"/>
    <property type="molecule type" value="Genomic_DNA"/>
</dbReference>
<dbReference type="Pfam" id="PF21448">
    <property type="entry name" value="DNMK"/>
    <property type="match status" value="1"/>
</dbReference>
<evidence type="ECO:0008006" key="7">
    <source>
        <dbReference type="Google" id="ProtNLM"/>
    </source>
</evidence>
<gene>
    <name evidence="3" type="ORF">UFOVP1094_36</name>
    <name evidence="4" type="ORF">UFOVP1342_36</name>
    <name evidence="5" type="ORF">UFOVP1450_22</name>
    <name evidence="6" type="ORF">UFOVP1539_24</name>
    <name evidence="1" type="ORF">UFOVP297_12</name>
    <name evidence="2" type="ORF">UFOVP917_34</name>
</gene>
<protein>
    <recommendedName>
        <fullName evidence="7">DNMP kinase</fullName>
    </recommendedName>
</protein>
<reference evidence="2" key="1">
    <citation type="submission" date="2020-05" db="EMBL/GenBank/DDBJ databases">
        <authorList>
            <person name="Chiriac C."/>
            <person name="Salcher M."/>
            <person name="Ghai R."/>
            <person name="Kavagutti S V."/>
        </authorList>
    </citation>
    <scope>NUCLEOTIDE SEQUENCE</scope>
</reference>
<name>A0A6J5PHJ3_9CAUD</name>
<evidence type="ECO:0000313" key="4">
    <source>
        <dbReference type="EMBL" id="CAB4200410.1"/>
    </source>
</evidence>
<evidence type="ECO:0000313" key="2">
    <source>
        <dbReference type="EMBL" id="CAB4171289.1"/>
    </source>
</evidence>
<dbReference type="EMBL" id="LR797034">
    <property type="protein sequence ID" value="CAB4183016.1"/>
    <property type="molecule type" value="Genomic_DNA"/>
</dbReference>